<keyword evidence="4" id="KW-0648">Protein biosynthesis</keyword>
<dbReference type="CDD" id="cd01887">
    <property type="entry name" value="IF2_eIF5B"/>
    <property type="match status" value="1"/>
</dbReference>
<dbReference type="NCBIfam" id="TIGR00487">
    <property type="entry name" value="IF-2"/>
    <property type="match status" value="1"/>
</dbReference>
<dbReference type="SUPFAM" id="SSF52540">
    <property type="entry name" value="P-loop containing nucleoside triphosphate hydrolases"/>
    <property type="match status" value="1"/>
</dbReference>
<dbReference type="GO" id="GO:0005525">
    <property type="term" value="F:GTP binding"/>
    <property type="evidence" value="ECO:0007669"/>
    <property type="project" value="UniProtKB-KW"/>
</dbReference>
<dbReference type="CDD" id="cd03702">
    <property type="entry name" value="IF2_mtIF2_II"/>
    <property type="match status" value="1"/>
</dbReference>
<dbReference type="PRINTS" id="PR00315">
    <property type="entry name" value="ELONGATNFCT"/>
</dbReference>
<comment type="similarity">
    <text evidence="1">Belongs to the TRAFAC class translation factor GTPase superfamily. Classic translation factor GTPase family. IF-2 subfamily.</text>
</comment>
<evidence type="ECO:0000256" key="6">
    <source>
        <dbReference type="ARBA" id="ARBA00025162"/>
    </source>
</evidence>
<evidence type="ECO:0000256" key="1">
    <source>
        <dbReference type="ARBA" id="ARBA00007733"/>
    </source>
</evidence>
<dbReference type="RefSeq" id="YP_009395592.1">
    <property type="nucleotide sequence ID" value="NC_035278.1"/>
</dbReference>
<dbReference type="FunFam" id="2.40.30.10:FF:000008">
    <property type="entry name" value="Translation initiation factor IF-2"/>
    <property type="match status" value="1"/>
</dbReference>
<dbReference type="FunFam" id="3.40.50.10050:FF:000001">
    <property type="entry name" value="Translation initiation factor IF-2"/>
    <property type="match status" value="1"/>
</dbReference>
<dbReference type="SUPFAM" id="SSF52156">
    <property type="entry name" value="Initiation factor IF2/eIF5b, domain 3"/>
    <property type="match status" value="1"/>
</dbReference>
<feature type="region of interest" description="Disordered" evidence="8">
    <location>
        <begin position="79"/>
        <end position="102"/>
    </location>
</feature>
<dbReference type="FunFam" id="3.40.50.300:FF:000019">
    <property type="entry name" value="Translation initiation factor IF-2"/>
    <property type="match status" value="1"/>
</dbReference>
<name>A0A1Z1MFE9_9FLOR</name>
<dbReference type="InterPro" id="IPR000795">
    <property type="entry name" value="T_Tr_GTP-bd_dom"/>
</dbReference>
<evidence type="ECO:0000313" key="10">
    <source>
        <dbReference type="EMBL" id="ARW64474.1"/>
    </source>
</evidence>
<evidence type="ECO:0000256" key="4">
    <source>
        <dbReference type="ARBA" id="ARBA00022917"/>
    </source>
</evidence>
<keyword evidence="5" id="KW-0342">GTP-binding</keyword>
<dbReference type="InterPro" id="IPR044145">
    <property type="entry name" value="IF2_II"/>
</dbReference>
<keyword evidence="3" id="KW-0547">Nucleotide-binding</keyword>
<dbReference type="GO" id="GO:0005737">
    <property type="term" value="C:cytoplasm"/>
    <property type="evidence" value="ECO:0007669"/>
    <property type="project" value="TreeGrafter"/>
</dbReference>
<keyword evidence="10" id="KW-0150">Chloroplast</keyword>
<dbReference type="GO" id="GO:0003743">
    <property type="term" value="F:translation initiation factor activity"/>
    <property type="evidence" value="ECO:0007669"/>
    <property type="project" value="UniProtKB-KW"/>
</dbReference>
<proteinExistence type="inferred from homology"/>
<dbReference type="EMBL" id="MF101433">
    <property type="protein sequence ID" value="ARW64474.1"/>
    <property type="molecule type" value="Genomic_DNA"/>
</dbReference>
<evidence type="ECO:0000259" key="9">
    <source>
        <dbReference type="PROSITE" id="PS51722"/>
    </source>
</evidence>
<evidence type="ECO:0000256" key="8">
    <source>
        <dbReference type="SAM" id="MobiDB-lite"/>
    </source>
</evidence>
<keyword evidence="2 10" id="KW-0396">Initiation factor</keyword>
<sequence length="758" mass="85511">MVTMDYEQYNIFRNSFDQMHLISFLYNVEYYDDILFLKDPKIISINVSNSNFVAESSDIISVDDKNKNVNSLKFDKKYRSSTNTDDKDSVKTKKNKGKLGKIKNKNDNSSIKKLTAKSGDLFNNEIDSRSTLKLRKVSLKNKKNKLTNENNNDEIILKDIDKEDVNQKSIAFSESSKNLFIDEPLSIKEFSLKINISEAELITYLFLDRGISATINEVLDLNMCTHLAEHYGFKLLKSKSNYAYSSNSISEYKSSSLMIKKSPIITILGHVDHGKTTLLDSILRTNLVDKEKGGITQSISAHEIFYQYQESEFKLLFLDTPGHESFKSMRLRGAKITDIVLLIIASDDGLKPQTIESINYIKEMNLDCIVVFTKSDKLNNNIQKIKEDLASYNFLCNDWGGSINCIAVSAFNGNNIDKLLSQVCEISKSQKLFVDPQQLASGIIIDAFVDKKQGPIVILIVQNGTLRMYDIIVSENFVGRVKSIISFSGIKLKLAGPSSVIKVLCFSSVPKAGSNFLVFSNEKEAKKYSNSYSNHQQNSLPANILNKRISPNNTIHHKQLRLIIKSDTQGSLEAIIDLLSNISQEKVQINIIAASFGNISNNDIHLSMTTKSSILAFNVNALPQISSLIKKYSINFNIFYVIYDLLEYVKNLMLELIDPEYSIALTGNASVQTVFKMNKGLVAGCIVTNGKINAESYIHVYRKNIIVHKGYILSLKYMKNDVKEVLSPSECGLMSDFQEWEQSDLIEAYDTIIKEKEL</sequence>
<dbReference type="Pfam" id="PF22042">
    <property type="entry name" value="EF-G_D2"/>
    <property type="match status" value="1"/>
</dbReference>
<evidence type="ECO:0000256" key="2">
    <source>
        <dbReference type="ARBA" id="ARBA00022540"/>
    </source>
</evidence>
<geneLocation type="chloroplast" evidence="10"/>
<dbReference type="PANTHER" id="PTHR43381:SF5">
    <property type="entry name" value="TR-TYPE G DOMAIN-CONTAINING PROTEIN"/>
    <property type="match status" value="1"/>
</dbReference>
<comment type="function">
    <text evidence="6">One of the essential components for the initiation of protein synthesis. Protects formylmethionyl-tRNA from spontaneous hydrolysis and promotes its binding to the 30S ribosomal subunits. Also involved in the hydrolysis of GTP during the formation of the 70S ribosomal complex.</text>
</comment>
<dbReference type="InterPro" id="IPR009000">
    <property type="entry name" value="Transl_B-barrel_sf"/>
</dbReference>
<evidence type="ECO:0000256" key="7">
    <source>
        <dbReference type="ARBA" id="ARBA00044105"/>
    </source>
</evidence>
<dbReference type="InterPro" id="IPR000178">
    <property type="entry name" value="TF_IF2_bacterial-like"/>
</dbReference>
<dbReference type="Pfam" id="PF00009">
    <property type="entry name" value="GTP_EFTU"/>
    <property type="match status" value="1"/>
</dbReference>
<evidence type="ECO:0000256" key="5">
    <source>
        <dbReference type="ARBA" id="ARBA00023134"/>
    </source>
</evidence>
<dbReference type="GeneID" id="33357688"/>
<dbReference type="InterPro" id="IPR023115">
    <property type="entry name" value="TIF_IF2_dom3"/>
</dbReference>
<dbReference type="Gene3D" id="3.40.50.10050">
    <property type="entry name" value="Translation initiation factor IF- 2, domain 3"/>
    <property type="match status" value="1"/>
</dbReference>
<dbReference type="InterPro" id="IPR015760">
    <property type="entry name" value="TIF_IF2"/>
</dbReference>
<feature type="compositionally biased region" description="Basic residues" evidence="8">
    <location>
        <begin position="92"/>
        <end position="102"/>
    </location>
</feature>
<dbReference type="Pfam" id="PF11987">
    <property type="entry name" value="IF-2"/>
    <property type="match status" value="1"/>
</dbReference>
<dbReference type="InterPro" id="IPR036925">
    <property type="entry name" value="TIF_IF2_dom3_sf"/>
</dbReference>
<dbReference type="CDD" id="cd03692">
    <property type="entry name" value="mtIF2_IVc"/>
    <property type="match status" value="1"/>
</dbReference>
<dbReference type="Pfam" id="PF04760">
    <property type="entry name" value="IF2_N"/>
    <property type="match status" value="1"/>
</dbReference>
<dbReference type="Gene3D" id="2.40.30.10">
    <property type="entry name" value="Translation factors"/>
    <property type="match status" value="2"/>
</dbReference>
<protein>
    <recommendedName>
        <fullName evidence="7">Translation initiation factor IF-2, chloroplastic</fullName>
    </recommendedName>
</protein>
<organism evidence="10">
    <name type="scientific">Vertebrata isogona</name>
    <dbReference type="NCBI Taxonomy" id="2006944"/>
    <lineage>
        <taxon>Eukaryota</taxon>
        <taxon>Rhodophyta</taxon>
        <taxon>Florideophyceae</taxon>
        <taxon>Rhodymeniophycidae</taxon>
        <taxon>Ceramiales</taxon>
        <taxon>Rhodomelaceae</taxon>
        <taxon>Polysiphonioideae</taxon>
        <taxon>Vertebrata</taxon>
    </lineage>
</organism>
<dbReference type="InterPro" id="IPR027417">
    <property type="entry name" value="P-loop_NTPase"/>
</dbReference>
<dbReference type="GO" id="GO:0003924">
    <property type="term" value="F:GTPase activity"/>
    <property type="evidence" value="ECO:0007669"/>
    <property type="project" value="InterPro"/>
</dbReference>
<reference evidence="10" key="1">
    <citation type="journal article" date="2017" name="J. Phycol.">
        <title>Analysis of chloroplast genomes and a supermatrix inform reclassification of the Rhodomelaceae (Rhodophyta).</title>
        <authorList>
            <person name="Diaz-Tapia P."/>
            <person name="Maggs C.A."/>
            <person name="West J.A."/>
            <person name="Verbruggen H."/>
        </authorList>
    </citation>
    <scope>NUCLEOTIDE SEQUENCE</scope>
    <source>
        <strain evidence="10">PD831</strain>
    </source>
</reference>
<dbReference type="SUPFAM" id="SSF50447">
    <property type="entry name" value="Translation proteins"/>
    <property type="match status" value="2"/>
</dbReference>
<keyword evidence="10" id="KW-0934">Plastid</keyword>
<evidence type="ECO:0000256" key="3">
    <source>
        <dbReference type="ARBA" id="ARBA00022741"/>
    </source>
</evidence>
<dbReference type="Gene3D" id="3.40.50.300">
    <property type="entry name" value="P-loop containing nucleotide triphosphate hydrolases"/>
    <property type="match status" value="1"/>
</dbReference>
<dbReference type="NCBIfam" id="TIGR00231">
    <property type="entry name" value="small_GTP"/>
    <property type="match status" value="1"/>
</dbReference>
<dbReference type="InterPro" id="IPR005225">
    <property type="entry name" value="Small_GTP-bd"/>
</dbReference>
<dbReference type="InterPro" id="IPR006847">
    <property type="entry name" value="IF2_N"/>
</dbReference>
<feature type="domain" description="Tr-type G" evidence="9">
    <location>
        <begin position="260"/>
        <end position="431"/>
    </location>
</feature>
<dbReference type="InterPro" id="IPR053905">
    <property type="entry name" value="EF-G-like_DII"/>
</dbReference>
<dbReference type="PANTHER" id="PTHR43381">
    <property type="entry name" value="TRANSLATION INITIATION FACTOR IF-2-RELATED"/>
    <property type="match status" value="1"/>
</dbReference>
<gene>
    <name evidence="10" type="primary">infB</name>
</gene>
<dbReference type="PROSITE" id="PS51722">
    <property type="entry name" value="G_TR_2"/>
    <property type="match status" value="1"/>
</dbReference>
<dbReference type="AlphaFoldDB" id="A0A1Z1MFE9"/>
<feature type="compositionally biased region" description="Basic and acidic residues" evidence="8">
    <location>
        <begin position="79"/>
        <end position="91"/>
    </location>
</feature>
<accession>A0A1Z1MFE9</accession>